<dbReference type="PANTHER" id="PTHR43133">
    <property type="entry name" value="RNA POLYMERASE ECF-TYPE SIGMA FACTO"/>
    <property type="match status" value="1"/>
</dbReference>
<dbReference type="Proteomes" id="UP000552864">
    <property type="component" value="Unassembled WGS sequence"/>
</dbReference>
<dbReference type="RefSeq" id="WP_168736787.1">
    <property type="nucleotide sequence ID" value="NZ_JABAHZ010000001.1"/>
</dbReference>
<dbReference type="GO" id="GO:0003677">
    <property type="term" value="F:DNA binding"/>
    <property type="evidence" value="ECO:0007669"/>
    <property type="project" value="InterPro"/>
</dbReference>
<dbReference type="InterPro" id="IPR014327">
    <property type="entry name" value="RNA_pol_sigma70_bacteroid"/>
</dbReference>
<keyword evidence="3" id="KW-0731">Sigma factor</keyword>
<evidence type="ECO:0000313" key="7">
    <source>
        <dbReference type="EMBL" id="NLR77381.1"/>
    </source>
</evidence>
<comment type="similarity">
    <text evidence="1">Belongs to the sigma-70 factor family. ECF subfamily.</text>
</comment>
<dbReference type="Gene3D" id="1.10.1740.10">
    <property type="match status" value="1"/>
</dbReference>
<reference evidence="7 8" key="1">
    <citation type="submission" date="2020-04" db="EMBL/GenBank/DDBJ databases">
        <authorList>
            <person name="Yin C."/>
        </authorList>
    </citation>
    <scope>NUCLEOTIDE SEQUENCE [LARGE SCALE GENOMIC DNA]</scope>
    <source>
        <strain evidence="7 8">Ak56</strain>
    </source>
</reference>
<organism evidence="7 8">
    <name type="scientific">Chitinophaga eiseniae</name>
    <dbReference type="NCBI Taxonomy" id="634771"/>
    <lineage>
        <taxon>Bacteria</taxon>
        <taxon>Pseudomonadati</taxon>
        <taxon>Bacteroidota</taxon>
        <taxon>Chitinophagia</taxon>
        <taxon>Chitinophagales</taxon>
        <taxon>Chitinophagaceae</taxon>
        <taxon>Chitinophaga</taxon>
    </lineage>
</organism>
<proteinExistence type="inferred from homology"/>
<dbReference type="InterPro" id="IPR007627">
    <property type="entry name" value="RNA_pol_sigma70_r2"/>
</dbReference>
<keyword evidence="2" id="KW-0805">Transcription regulation</keyword>
<dbReference type="SUPFAM" id="SSF88659">
    <property type="entry name" value="Sigma3 and sigma4 domains of RNA polymerase sigma factors"/>
    <property type="match status" value="1"/>
</dbReference>
<evidence type="ECO:0000256" key="4">
    <source>
        <dbReference type="ARBA" id="ARBA00023163"/>
    </source>
</evidence>
<evidence type="ECO:0000256" key="2">
    <source>
        <dbReference type="ARBA" id="ARBA00023015"/>
    </source>
</evidence>
<dbReference type="InterPro" id="IPR039425">
    <property type="entry name" value="RNA_pol_sigma-70-like"/>
</dbReference>
<dbReference type="InterPro" id="IPR036388">
    <property type="entry name" value="WH-like_DNA-bd_sf"/>
</dbReference>
<keyword evidence="8" id="KW-1185">Reference proteome</keyword>
<dbReference type="Pfam" id="PF08281">
    <property type="entry name" value="Sigma70_r4_2"/>
    <property type="match status" value="1"/>
</dbReference>
<evidence type="ECO:0000259" key="5">
    <source>
        <dbReference type="Pfam" id="PF04542"/>
    </source>
</evidence>
<dbReference type="InterPro" id="IPR013325">
    <property type="entry name" value="RNA_pol_sigma_r2"/>
</dbReference>
<name>A0A847S6I1_9BACT</name>
<sequence>MLLDGKEEAFEAIYNVYAVPLLNAAFRRLRSEEEAKEVVQEVFISLFLKKNEIKYAGNLGGYLHTVLRHRILDIFRVDLLHASHHQQLRQQQEGACYLEDRLERKELALRLQQCINLLPDKCREVFILSRYDGLSYKAIATRLKISVNTVEKHVGKALRLLRLQLGDEEILLLVLVMWGLTTY</sequence>
<dbReference type="NCBIfam" id="TIGR02937">
    <property type="entry name" value="sigma70-ECF"/>
    <property type="match status" value="1"/>
</dbReference>
<dbReference type="InterPro" id="IPR014284">
    <property type="entry name" value="RNA_pol_sigma-70_dom"/>
</dbReference>
<dbReference type="PANTHER" id="PTHR43133:SF46">
    <property type="entry name" value="RNA POLYMERASE SIGMA-70 FACTOR ECF SUBFAMILY"/>
    <property type="match status" value="1"/>
</dbReference>
<feature type="domain" description="RNA polymerase sigma-70 region 2" evidence="5">
    <location>
        <begin position="14"/>
        <end position="76"/>
    </location>
</feature>
<evidence type="ECO:0000313" key="8">
    <source>
        <dbReference type="Proteomes" id="UP000552864"/>
    </source>
</evidence>
<dbReference type="GO" id="GO:0016987">
    <property type="term" value="F:sigma factor activity"/>
    <property type="evidence" value="ECO:0007669"/>
    <property type="project" value="UniProtKB-KW"/>
</dbReference>
<evidence type="ECO:0000259" key="6">
    <source>
        <dbReference type="Pfam" id="PF08281"/>
    </source>
</evidence>
<dbReference type="Gene3D" id="1.10.10.10">
    <property type="entry name" value="Winged helix-like DNA-binding domain superfamily/Winged helix DNA-binding domain"/>
    <property type="match status" value="1"/>
</dbReference>
<evidence type="ECO:0000256" key="1">
    <source>
        <dbReference type="ARBA" id="ARBA00010641"/>
    </source>
</evidence>
<gene>
    <name evidence="7" type="ORF">HGH91_02025</name>
</gene>
<dbReference type="SUPFAM" id="SSF88946">
    <property type="entry name" value="Sigma2 domain of RNA polymerase sigma factors"/>
    <property type="match status" value="1"/>
</dbReference>
<dbReference type="Pfam" id="PF04542">
    <property type="entry name" value="Sigma70_r2"/>
    <property type="match status" value="1"/>
</dbReference>
<keyword evidence="4" id="KW-0804">Transcription</keyword>
<feature type="domain" description="RNA polymerase sigma factor 70 region 4 type 2" evidence="6">
    <location>
        <begin position="109"/>
        <end position="161"/>
    </location>
</feature>
<protein>
    <submittedName>
        <fullName evidence="7">RNA polymerase sigma-70 factor</fullName>
    </submittedName>
</protein>
<dbReference type="NCBIfam" id="TIGR02985">
    <property type="entry name" value="Sig70_bacteroi1"/>
    <property type="match status" value="1"/>
</dbReference>
<dbReference type="EMBL" id="JABAHZ010000001">
    <property type="protein sequence ID" value="NLR77381.1"/>
    <property type="molecule type" value="Genomic_DNA"/>
</dbReference>
<dbReference type="GO" id="GO:0006352">
    <property type="term" value="P:DNA-templated transcription initiation"/>
    <property type="evidence" value="ECO:0007669"/>
    <property type="project" value="InterPro"/>
</dbReference>
<dbReference type="CDD" id="cd06171">
    <property type="entry name" value="Sigma70_r4"/>
    <property type="match status" value="1"/>
</dbReference>
<comment type="caution">
    <text evidence="7">The sequence shown here is derived from an EMBL/GenBank/DDBJ whole genome shotgun (WGS) entry which is preliminary data.</text>
</comment>
<dbReference type="InterPro" id="IPR013249">
    <property type="entry name" value="RNA_pol_sigma70_r4_t2"/>
</dbReference>
<evidence type="ECO:0000256" key="3">
    <source>
        <dbReference type="ARBA" id="ARBA00023082"/>
    </source>
</evidence>
<dbReference type="InterPro" id="IPR013324">
    <property type="entry name" value="RNA_pol_sigma_r3/r4-like"/>
</dbReference>
<dbReference type="AlphaFoldDB" id="A0A847S6I1"/>
<accession>A0A847S6I1</accession>